<evidence type="ECO:0000313" key="3">
    <source>
        <dbReference type="Proteomes" id="UP000283341"/>
    </source>
</evidence>
<organism evidence="2 3">
    <name type="scientific">Bacteroides cellulosilyticus</name>
    <dbReference type="NCBI Taxonomy" id="246787"/>
    <lineage>
        <taxon>Bacteria</taxon>
        <taxon>Pseudomonadati</taxon>
        <taxon>Bacteroidota</taxon>
        <taxon>Bacteroidia</taxon>
        <taxon>Bacteroidales</taxon>
        <taxon>Bacteroidaceae</taxon>
        <taxon>Bacteroides</taxon>
    </lineage>
</organism>
<comment type="caution">
    <text evidence="2">The sequence shown here is derived from an EMBL/GenBank/DDBJ whole genome shotgun (WGS) entry which is preliminary data.</text>
</comment>
<protein>
    <submittedName>
        <fullName evidence="2">Virulence protein E</fullName>
    </submittedName>
</protein>
<feature type="domain" description="BT4734-like N-terminal" evidence="1">
    <location>
        <begin position="55"/>
        <end position="144"/>
    </location>
</feature>
<dbReference type="InterPro" id="IPR014907">
    <property type="entry name" value="BT4734-like_N"/>
</dbReference>
<dbReference type="AlphaFoldDB" id="A0A412HXJ1"/>
<evidence type="ECO:0000259" key="1">
    <source>
        <dbReference type="Pfam" id="PF08800"/>
    </source>
</evidence>
<sequence length="159" mass="17990">MENIPVTAYSGFSNVRGEITLRKVIENITTGIHAKSVSKIRLLVGQGKMEEANNVKKQLPFYTVTAGYREKRQAYSVIRYTHITLLDIDDQPEEKLEELRGKINGDPDTLASFLTPKGHGFKVFVFLKTDYATRLRATLAAEEKVGFSTLEKHHLAMYN</sequence>
<dbReference type="EMBL" id="QRVJ01000072">
    <property type="protein sequence ID" value="RGS29314.1"/>
    <property type="molecule type" value="Genomic_DNA"/>
</dbReference>
<proteinExistence type="predicted"/>
<evidence type="ECO:0000313" key="2">
    <source>
        <dbReference type="EMBL" id="RGS29314.1"/>
    </source>
</evidence>
<accession>A0A412HXJ1</accession>
<dbReference type="Proteomes" id="UP000283341">
    <property type="component" value="Unassembled WGS sequence"/>
</dbReference>
<dbReference type="Pfam" id="PF08800">
    <property type="entry name" value="BT4734-like_N"/>
    <property type="match status" value="1"/>
</dbReference>
<gene>
    <name evidence="2" type="ORF">DWX97_27175</name>
</gene>
<name>A0A412HXJ1_9BACE</name>
<reference evidence="2 3" key="1">
    <citation type="submission" date="2018-08" db="EMBL/GenBank/DDBJ databases">
        <title>A genome reference for cultivated species of the human gut microbiota.</title>
        <authorList>
            <person name="Zou Y."/>
            <person name="Xue W."/>
            <person name="Luo G."/>
        </authorList>
    </citation>
    <scope>NUCLEOTIDE SEQUENCE [LARGE SCALE GENOMIC DNA]</scope>
    <source>
        <strain evidence="2 3">AF22-3AC</strain>
    </source>
</reference>
<feature type="non-terminal residue" evidence="2">
    <location>
        <position position="159"/>
    </location>
</feature>
<dbReference type="RefSeq" id="WP_310592356.1">
    <property type="nucleotide sequence ID" value="NZ_QRVJ01000072.1"/>
</dbReference>